<sequence length="585" mass="62665">MDQLKPAIEFFKKNGFWIAVGLILLGSVGIWFKVTSDLVAESDARASKIKGDIGKVTSVRGELNTHPNPISHAKMEEMIDTREEQVLDAWTNVYEKQKDILVWPEDLTDELKDEYREKIPIELYVDFPTLDDQKLEPFLLQQYRMYIDKTLPKIAKIADAEWTAKFDSQTAAGGMGSGGMSDMYEMEGGMDSGMMTGPRDISITGVKKGPLVRWSSTAQKNLITELFPWQGRRPTTLEVYYSQESLWILRQLLEIIATVNGEAKQPFEAKIREIKQLSMGRKVRFTEGVLASPSVTGGMGMDGMMDSGMMDSGMGMDGSMMDSGMMGMDGMGMDLEAIDPADNRYVTPDHEPITGAELRSAFDSDVPDDAPLKVAKRVPVMISVRIDQRAVADLLAACGSAPLMVEVVQTRVFGNGEAPSSSASGGMDGGMGMDSGMGMGMESGMGMGMDSGMGMGMDGGGGYGTSVSDQFPLDVNVEVYGLIHVYNPPQMDKLGVEQITAETIIDGETMAEKVEVEKAAAAEDALPLPAPVATPPVDAPPADSAPAAVPPTGETDSPAENPGNPGPDPVEPNTAGVPTPAATAS</sequence>
<accession>A0A5C6BFT7</accession>
<keyword evidence="2" id="KW-1133">Transmembrane helix</keyword>
<name>A0A5C6BFT7_9BACT</name>
<keyword evidence="2" id="KW-0812">Transmembrane</keyword>
<feature type="compositionally biased region" description="Low complexity" evidence="1">
    <location>
        <begin position="540"/>
        <end position="552"/>
    </location>
</feature>
<organism evidence="3 4">
    <name type="scientific">Allorhodopirellula heiligendammensis</name>
    <dbReference type="NCBI Taxonomy" id="2714739"/>
    <lineage>
        <taxon>Bacteria</taxon>
        <taxon>Pseudomonadati</taxon>
        <taxon>Planctomycetota</taxon>
        <taxon>Planctomycetia</taxon>
        <taxon>Pirellulales</taxon>
        <taxon>Pirellulaceae</taxon>
        <taxon>Allorhodopirellula</taxon>
    </lineage>
</organism>
<reference evidence="3 4" key="1">
    <citation type="journal article" date="2020" name="Antonie Van Leeuwenhoek">
        <title>Rhodopirellula heiligendammensis sp. nov., Rhodopirellula pilleata sp. nov., and Rhodopirellula solitaria sp. nov. isolated from natural or artificial marine surfaces in Northern Germany and California, USA, and emended description of the genus Rhodopirellula.</title>
        <authorList>
            <person name="Kallscheuer N."/>
            <person name="Wiegand S."/>
            <person name="Jogler M."/>
            <person name="Boedeker C."/>
            <person name="Peeters S.H."/>
            <person name="Rast P."/>
            <person name="Heuer A."/>
            <person name="Jetten M.S.M."/>
            <person name="Rohde M."/>
            <person name="Jogler C."/>
        </authorList>
    </citation>
    <scope>NUCLEOTIDE SEQUENCE [LARGE SCALE GENOMIC DNA]</scope>
    <source>
        <strain evidence="3 4">Poly21</strain>
    </source>
</reference>
<feature type="region of interest" description="Disordered" evidence="1">
    <location>
        <begin position="527"/>
        <end position="585"/>
    </location>
</feature>
<comment type="caution">
    <text evidence="3">The sequence shown here is derived from an EMBL/GenBank/DDBJ whole genome shotgun (WGS) entry which is preliminary data.</text>
</comment>
<dbReference type="Proteomes" id="UP000319908">
    <property type="component" value="Unassembled WGS sequence"/>
</dbReference>
<evidence type="ECO:0000256" key="1">
    <source>
        <dbReference type="SAM" id="MobiDB-lite"/>
    </source>
</evidence>
<dbReference type="RefSeq" id="WP_146409182.1">
    <property type="nucleotide sequence ID" value="NZ_SJPU01000003.1"/>
</dbReference>
<feature type="transmembrane region" description="Helical" evidence="2">
    <location>
        <begin position="15"/>
        <end position="32"/>
    </location>
</feature>
<protein>
    <submittedName>
        <fullName evidence="3">Uncharacterized protein</fullName>
    </submittedName>
</protein>
<dbReference type="AlphaFoldDB" id="A0A5C6BFT7"/>
<gene>
    <name evidence="3" type="ORF">Poly21_47060</name>
</gene>
<proteinExistence type="predicted"/>
<evidence type="ECO:0000256" key="2">
    <source>
        <dbReference type="SAM" id="Phobius"/>
    </source>
</evidence>
<keyword evidence="4" id="KW-1185">Reference proteome</keyword>
<feature type="compositionally biased region" description="Pro residues" evidence="1">
    <location>
        <begin position="528"/>
        <end position="539"/>
    </location>
</feature>
<evidence type="ECO:0000313" key="4">
    <source>
        <dbReference type="Proteomes" id="UP000319908"/>
    </source>
</evidence>
<dbReference type="OrthoDB" id="266533at2"/>
<evidence type="ECO:0000313" key="3">
    <source>
        <dbReference type="EMBL" id="TWU10800.1"/>
    </source>
</evidence>
<keyword evidence="2" id="KW-0472">Membrane</keyword>
<dbReference type="EMBL" id="SJPU01000003">
    <property type="protein sequence ID" value="TWU10800.1"/>
    <property type="molecule type" value="Genomic_DNA"/>
</dbReference>